<proteinExistence type="predicted"/>
<comment type="caution">
    <text evidence="1">The sequence shown here is derived from an EMBL/GenBank/DDBJ whole genome shotgun (WGS) entry which is preliminary data.</text>
</comment>
<evidence type="ECO:0000313" key="2">
    <source>
        <dbReference type="Proteomes" id="UP000615446"/>
    </source>
</evidence>
<organism evidence="1 2">
    <name type="scientific">Rhizophagus clarus</name>
    <dbReference type="NCBI Taxonomy" id="94130"/>
    <lineage>
        <taxon>Eukaryota</taxon>
        <taxon>Fungi</taxon>
        <taxon>Fungi incertae sedis</taxon>
        <taxon>Mucoromycota</taxon>
        <taxon>Glomeromycotina</taxon>
        <taxon>Glomeromycetes</taxon>
        <taxon>Glomerales</taxon>
        <taxon>Glomeraceae</taxon>
        <taxon>Rhizophagus</taxon>
    </lineage>
</organism>
<gene>
    <name evidence="1" type="ORF">RCL2_002018500</name>
</gene>
<dbReference type="Proteomes" id="UP000615446">
    <property type="component" value="Unassembled WGS sequence"/>
</dbReference>
<name>A0A8H3QUU3_9GLOM</name>
<accession>A0A8H3QUU3</accession>
<sequence length="110" mass="12750">MTNYNHCDQNFLGPDHQVAYGSVQIVYFLRTAPHQSWNNPEFNVTRVALVHKTMSEDIEVFFSKENTLEEIRRAAEKSSQLITILADNRSLNINETTADIFQKRITSKVY</sequence>
<dbReference type="EMBL" id="BLAL01000228">
    <property type="protein sequence ID" value="GES93440.1"/>
    <property type="molecule type" value="Genomic_DNA"/>
</dbReference>
<protein>
    <submittedName>
        <fullName evidence="1">Uncharacterized protein</fullName>
    </submittedName>
</protein>
<reference evidence="1" key="1">
    <citation type="submission" date="2019-10" db="EMBL/GenBank/DDBJ databases">
        <title>Conservation and host-specific expression of non-tandemly repeated heterogenous ribosome RNA gene in arbuscular mycorrhizal fungi.</title>
        <authorList>
            <person name="Maeda T."/>
            <person name="Kobayashi Y."/>
            <person name="Nakagawa T."/>
            <person name="Ezawa T."/>
            <person name="Yamaguchi K."/>
            <person name="Bino T."/>
            <person name="Nishimoto Y."/>
            <person name="Shigenobu S."/>
            <person name="Kawaguchi M."/>
        </authorList>
    </citation>
    <scope>NUCLEOTIDE SEQUENCE</scope>
    <source>
        <strain evidence="1">HR1</strain>
    </source>
</reference>
<dbReference type="AlphaFoldDB" id="A0A8H3QUU3"/>
<evidence type="ECO:0000313" key="1">
    <source>
        <dbReference type="EMBL" id="GES93440.1"/>
    </source>
</evidence>